<keyword evidence="5 6" id="KW-0464">Manganese</keyword>
<comment type="cofactor">
    <cofactor evidence="6">
        <name>thiamine diphosphate</name>
        <dbReference type="ChEBI" id="CHEBI:58937"/>
    </cofactor>
    <text evidence="6">Binds 1 thiamine pyrophosphate per subunit.</text>
</comment>
<feature type="region of interest" description="Disordered" evidence="7">
    <location>
        <begin position="400"/>
        <end position="420"/>
    </location>
</feature>
<evidence type="ECO:0000256" key="6">
    <source>
        <dbReference type="HAMAP-Rule" id="MF_01659"/>
    </source>
</evidence>
<evidence type="ECO:0000256" key="3">
    <source>
        <dbReference type="ARBA" id="ARBA00022842"/>
    </source>
</evidence>
<dbReference type="Pfam" id="PF02775">
    <property type="entry name" value="TPP_enzyme_C"/>
    <property type="match status" value="1"/>
</dbReference>
<dbReference type="Pfam" id="PF02776">
    <property type="entry name" value="TPP_enzyme_N"/>
    <property type="match status" value="1"/>
</dbReference>
<comment type="cofactor">
    <cofactor evidence="6">
        <name>Mg(2+)</name>
        <dbReference type="ChEBI" id="CHEBI:18420"/>
    </cofactor>
    <cofactor evidence="6">
        <name>Mn(2+)</name>
        <dbReference type="ChEBI" id="CHEBI:29035"/>
    </cofactor>
</comment>
<dbReference type="Gene3D" id="3.40.50.970">
    <property type="match status" value="2"/>
</dbReference>
<evidence type="ECO:0000313" key="10">
    <source>
        <dbReference type="EMBL" id="MBM7470987.1"/>
    </source>
</evidence>
<dbReference type="RefSeq" id="WP_239518207.1">
    <property type="nucleotide sequence ID" value="NZ_BAAAHT010000017.1"/>
</dbReference>
<proteinExistence type="inferred from homology"/>
<accession>A0ABS2L1N6</accession>
<keyword evidence="2 6" id="KW-0479">Metal-binding</keyword>
<dbReference type="PANTHER" id="PTHR42916">
    <property type="entry name" value="2-SUCCINYL-5-ENOLPYRUVYL-6-HYDROXY-3-CYCLOHEXENE-1-CARBOXYLATE SYNTHASE"/>
    <property type="match status" value="1"/>
</dbReference>
<sequence>MTAAHISTGSPAADFSLALLQEFHRLGVTDAVLSPGSRSQGLALALAEFDRASLIDLQVRIDERTSGFTALGLAVETGQPALVVTTSGTAVANLLPAVLEASHSSVPMLVLSSDRPAELRGTGGNQTTWQPGIFGRFVRHTIDVGAPSGRAGEPSRAITIAREAYEAAVGMHSGRPGPVHVNLQFREPLSASVPDLVSNPLAFAGGPSQAGEIAQGKEPSGDADHSDRQTTARDAPSAALLAPLELARGPRTIVIAGHGGGRAAEQLAHEGGWPLVAEPSSGSRFGRNLVVAYRELLNDPDFGGRVERAIVFGHPTLSREVPVLSLREGVETIVVTPDASAHLAAAEEFTRARHDASAGENVDPRAVFRRRAVTDDAIGLYNPGHRVSQFATTVTVATDPTAGGSIPSSGTPSAGGTAPDDRDWLRSWVLANRAIVASQLDEVAPPNPDDARSPDIAVRRDYRLAELAALRAPITRRVLALALWQATWPHDRLVLGASRLIRDLDRVVPGKNIRVHSNRGLAGIDGTIATAIGIALASQRGPDSVGVTRLLLGDLTLLHDVGSMLLGVGERRPRIQLVVANDGGGTIFDTLEVADTASRAAFDRVMFTPQAVDIASLAKAYGWAYSSVTTRTELDSALTAPVSGPAIVEVRLPR</sequence>
<evidence type="ECO:0000256" key="1">
    <source>
        <dbReference type="ARBA" id="ARBA00022679"/>
    </source>
</evidence>
<keyword evidence="11" id="KW-1185">Reference proteome</keyword>
<dbReference type="InterPro" id="IPR029061">
    <property type="entry name" value="THDP-binding"/>
</dbReference>
<feature type="compositionally biased region" description="Basic and acidic residues" evidence="7">
    <location>
        <begin position="219"/>
        <end position="231"/>
    </location>
</feature>
<dbReference type="EC" id="2.2.1.9" evidence="6"/>
<dbReference type="HAMAP" id="MF_01659">
    <property type="entry name" value="MenD"/>
    <property type="match status" value="1"/>
</dbReference>
<dbReference type="CDD" id="cd07037">
    <property type="entry name" value="TPP_PYR_MenD"/>
    <property type="match status" value="1"/>
</dbReference>
<protein>
    <recommendedName>
        <fullName evidence="6">2-succinyl-5-enolpyruvyl-6-hydroxy-3-cyclohexene-1-carboxylate synthase</fullName>
        <shortName evidence="6">SEPHCHC synthase</shortName>
        <ecNumber evidence="6">2.2.1.9</ecNumber>
    </recommendedName>
    <alternativeName>
        <fullName evidence="6">Menaquinone biosynthesis protein MenD</fullName>
    </alternativeName>
</protein>
<comment type="subunit">
    <text evidence="6">Homodimer.</text>
</comment>
<comment type="similarity">
    <text evidence="6">Belongs to the TPP enzyme family. MenD subfamily.</text>
</comment>
<organism evidence="10 11">
    <name type="scientific">Subtercola frigoramans</name>
    <dbReference type="NCBI Taxonomy" id="120298"/>
    <lineage>
        <taxon>Bacteria</taxon>
        <taxon>Bacillati</taxon>
        <taxon>Actinomycetota</taxon>
        <taxon>Actinomycetes</taxon>
        <taxon>Micrococcales</taxon>
        <taxon>Microbacteriaceae</taxon>
        <taxon>Subtercola</taxon>
    </lineage>
</organism>
<evidence type="ECO:0000256" key="5">
    <source>
        <dbReference type="ARBA" id="ARBA00023211"/>
    </source>
</evidence>
<comment type="pathway">
    <text evidence="6">Quinol/quinone metabolism; 1,4-dihydroxy-2-naphthoate biosynthesis; 1,4-dihydroxy-2-naphthoate from chorismate: step 2/7.</text>
</comment>
<dbReference type="SUPFAM" id="SSF52518">
    <property type="entry name" value="Thiamin diphosphate-binding fold (THDP-binding)"/>
    <property type="match status" value="2"/>
</dbReference>
<dbReference type="InterPro" id="IPR004433">
    <property type="entry name" value="MenaQ_synth_MenD"/>
</dbReference>
<dbReference type="NCBIfam" id="TIGR00173">
    <property type="entry name" value="menD"/>
    <property type="match status" value="1"/>
</dbReference>
<keyword evidence="3 6" id="KW-0460">Magnesium</keyword>
<evidence type="ECO:0000259" key="8">
    <source>
        <dbReference type="Pfam" id="PF02775"/>
    </source>
</evidence>
<dbReference type="InterPro" id="IPR011766">
    <property type="entry name" value="TPP_enzyme_TPP-bd"/>
</dbReference>
<feature type="domain" description="Thiamine pyrophosphate enzyme N-terminal TPP-binding" evidence="9">
    <location>
        <begin position="18"/>
        <end position="127"/>
    </location>
</feature>
<name>A0ABS2L1N6_9MICO</name>
<comment type="pathway">
    <text evidence="6">Quinol/quinone metabolism; menaquinone biosynthesis.</text>
</comment>
<comment type="catalytic activity">
    <reaction evidence="6">
        <text>isochorismate + 2-oxoglutarate + H(+) = 5-enolpyruvoyl-6-hydroxy-2-succinyl-cyclohex-3-ene-1-carboxylate + CO2</text>
        <dbReference type="Rhea" id="RHEA:25593"/>
        <dbReference type="ChEBI" id="CHEBI:15378"/>
        <dbReference type="ChEBI" id="CHEBI:16526"/>
        <dbReference type="ChEBI" id="CHEBI:16810"/>
        <dbReference type="ChEBI" id="CHEBI:29780"/>
        <dbReference type="ChEBI" id="CHEBI:58818"/>
        <dbReference type="EC" id="2.2.1.9"/>
    </reaction>
</comment>
<evidence type="ECO:0000313" key="11">
    <source>
        <dbReference type="Proteomes" id="UP000776164"/>
    </source>
</evidence>
<dbReference type="GO" id="GO:0070204">
    <property type="term" value="F:2-succinyl-5-enolpyruvyl-6-hydroxy-3-cyclohexene-1-carboxylic-acid synthase activity"/>
    <property type="evidence" value="ECO:0007669"/>
    <property type="project" value="UniProtKB-EC"/>
</dbReference>
<feature type="region of interest" description="Disordered" evidence="7">
    <location>
        <begin position="202"/>
        <end position="235"/>
    </location>
</feature>
<comment type="function">
    <text evidence="6">Catalyzes the thiamine diphosphate-dependent decarboxylation of 2-oxoglutarate and the subsequent addition of the resulting succinic semialdehyde-thiamine pyrophosphate anion to isochorismate to yield 2-succinyl-5-enolpyruvyl-6-hydroxy-3-cyclohexene-1-carboxylate (SEPHCHC).</text>
</comment>
<keyword evidence="4 6" id="KW-0786">Thiamine pyrophosphate</keyword>
<keyword evidence="6" id="KW-0474">Menaquinone biosynthesis</keyword>
<evidence type="ECO:0000256" key="2">
    <source>
        <dbReference type="ARBA" id="ARBA00022723"/>
    </source>
</evidence>
<evidence type="ECO:0000256" key="4">
    <source>
        <dbReference type="ARBA" id="ARBA00023052"/>
    </source>
</evidence>
<evidence type="ECO:0000259" key="9">
    <source>
        <dbReference type="Pfam" id="PF02776"/>
    </source>
</evidence>
<dbReference type="PANTHER" id="PTHR42916:SF1">
    <property type="entry name" value="PROTEIN PHYLLO, CHLOROPLASTIC"/>
    <property type="match status" value="1"/>
</dbReference>
<evidence type="ECO:0000256" key="7">
    <source>
        <dbReference type="SAM" id="MobiDB-lite"/>
    </source>
</evidence>
<reference evidence="10 11" key="1">
    <citation type="submission" date="2021-01" db="EMBL/GenBank/DDBJ databases">
        <title>Sequencing the genomes of 1000 actinobacteria strains.</title>
        <authorList>
            <person name="Klenk H.-P."/>
        </authorList>
    </citation>
    <scope>NUCLEOTIDE SEQUENCE [LARGE SCALE GENOMIC DNA]</scope>
    <source>
        <strain evidence="10 11">DSM 13057</strain>
    </source>
</reference>
<feature type="domain" description="Thiamine pyrophosphate enzyme TPP-binding" evidence="8">
    <location>
        <begin position="515"/>
        <end position="650"/>
    </location>
</feature>
<dbReference type="Gene3D" id="3.40.50.1220">
    <property type="entry name" value="TPP-binding domain"/>
    <property type="match status" value="1"/>
</dbReference>
<dbReference type="Proteomes" id="UP000776164">
    <property type="component" value="Unassembled WGS sequence"/>
</dbReference>
<dbReference type="EMBL" id="JAFBBU010000001">
    <property type="protein sequence ID" value="MBM7470987.1"/>
    <property type="molecule type" value="Genomic_DNA"/>
</dbReference>
<dbReference type="InterPro" id="IPR012001">
    <property type="entry name" value="Thiamin_PyroP_enz_TPP-bd_dom"/>
</dbReference>
<comment type="caution">
    <text evidence="10">The sequence shown here is derived from an EMBL/GenBank/DDBJ whole genome shotgun (WGS) entry which is preliminary data.</text>
</comment>
<gene>
    <name evidence="6" type="primary">menD</name>
    <name evidence="10" type="ORF">JOE66_000621</name>
</gene>
<keyword evidence="1 6" id="KW-0808">Transferase</keyword>